<proteinExistence type="predicted"/>
<dbReference type="Proteomes" id="UP001286313">
    <property type="component" value="Unassembled WGS sequence"/>
</dbReference>
<feature type="non-terminal residue" evidence="2">
    <location>
        <position position="1"/>
    </location>
</feature>
<organism evidence="2 3">
    <name type="scientific">Petrolisthes cinctipes</name>
    <name type="common">Flat porcelain crab</name>
    <dbReference type="NCBI Taxonomy" id="88211"/>
    <lineage>
        <taxon>Eukaryota</taxon>
        <taxon>Metazoa</taxon>
        <taxon>Ecdysozoa</taxon>
        <taxon>Arthropoda</taxon>
        <taxon>Crustacea</taxon>
        <taxon>Multicrustacea</taxon>
        <taxon>Malacostraca</taxon>
        <taxon>Eumalacostraca</taxon>
        <taxon>Eucarida</taxon>
        <taxon>Decapoda</taxon>
        <taxon>Pleocyemata</taxon>
        <taxon>Anomura</taxon>
        <taxon>Galatheoidea</taxon>
        <taxon>Porcellanidae</taxon>
        <taxon>Petrolisthes</taxon>
    </lineage>
</organism>
<name>A0AAE1BZL7_PETCI</name>
<accession>A0AAE1BZL7</accession>
<gene>
    <name evidence="2" type="ORF">Pcinc_035567</name>
</gene>
<evidence type="ECO:0000313" key="2">
    <source>
        <dbReference type="EMBL" id="KAK3858229.1"/>
    </source>
</evidence>
<reference evidence="2" key="1">
    <citation type="submission" date="2023-10" db="EMBL/GenBank/DDBJ databases">
        <title>Genome assemblies of two species of porcelain crab, Petrolisthes cinctipes and Petrolisthes manimaculis (Anomura: Porcellanidae).</title>
        <authorList>
            <person name="Angst P."/>
        </authorList>
    </citation>
    <scope>NUCLEOTIDE SEQUENCE</scope>
    <source>
        <strain evidence="2">PB745_01</strain>
        <tissue evidence="2">Gill</tissue>
    </source>
</reference>
<evidence type="ECO:0000313" key="3">
    <source>
        <dbReference type="Proteomes" id="UP001286313"/>
    </source>
</evidence>
<feature type="region of interest" description="Disordered" evidence="1">
    <location>
        <begin position="17"/>
        <end position="46"/>
    </location>
</feature>
<sequence>NSGDSEGALSQALALRRLHHHVGLQGGRPNPRGSLGRQAEGEDRHDANAVTSHVTLNHNTIVKAEGREAGWSSVKWRRTPSVSCLCEEKS</sequence>
<dbReference type="AlphaFoldDB" id="A0AAE1BZL7"/>
<keyword evidence="3" id="KW-1185">Reference proteome</keyword>
<dbReference type="EMBL" id="JAWQEG010005373">
    <property type="protein sequence ID" value="KAK3858229.1"/>
    <property type="molecule type" value="Genomic_DNA"/>
</dbReference>
<evidence type="ECO:0000256" key="1">
    <source>
        <dbReference type="SAM" id="MobiDB-lite"/>
    </source>
</evidence>
<comment type="caution">
    <text evidence="2">The sequence shown here is derived from an EMBL/GenBank/DDBJ whole genome shotgun (WGS) entry which is preliminary data.</text>
</comment>
<protein>
    <submittedName>
        <fullName evidence="2">Uncharacterized protein</fullName>
    </submittedName>
</protein>